<evidence type="ECO:0000256" key="1">
    <source>
        <dbReference type="ARBA" id="ARBA00010617"/>
    </source>
</evidence>
<evidence type="ECO:0000313" key="3">
    <source>
        <dbReference type="Proteomes" id="UP001518140"/>
    </source>
</evidence>
<dbReference type="Gene3D" id="1.10.630.10">
    <property type="entry name" value="Cytochrome P450"/>
    <property type="match status" value="1"/>
</dbReference>
<reference evidence="2 3" key="1">
    <citation type="submission" date="2020-02" db="EMBL/GenBank/DDBJ databases">
        <title>Whole-genome analyses of novel actinobacteria.</title>
        <authorList>
            <person name="Sahin N."/>
            <person name="Tokatli A."/>
        </authorList>
    </citation>
    <scope>NUCLEOTIDE SEQUENCE [LARGE SCALE GENOMIC DNA]</scope>
    <source>
        <strain evidence="2 3">YC419</strain>
    </source>
</reference>
<sequence>MRIEGCVVDAEAGCGVPEGGVAGGCREPGQPITGARFLALNPGHRQQLIDDPALVPNAVEELIRRHGLVNTARLITQDTEFQGMRLKEEEQILVPNHLYGLDERQVDNPLVVDFTRPHPEQHHAAFGNGPHRRPGSFLAKLELTVFLQEWLPRIPDFVIKPGTTPRTASGSVNTVHELHLAWDTDPR</sequence>
<comment type="similarity">
    <text evidence="1">Belongs to the cytochrome P450 family.</text>
</comment>
<gene>
    <name evidence="2" type="ORF">G6048_13170</name>
</gene>
<name>A0ABX0DMG7_9ACTN</name>
<dbReference type="EMBL" id="JAAKZX010000032">
    <property type="protein sequence ID" value="NGO43076.1"/>
    <property type="molecule type" value="Genomic_DNA"/>
</dbReference>
<dbReference type="InterPro" id="IPR001128">
    <property type="entry name" value="Cyt_P450"/>
</dbReference>
<evidence type="ECO:0000313" key="2">
    <source>
        <dbReference type="EMBL" id="NGO43076.1"/>
    </source>
</evidence>
<organism evidence="2 3">
    <name type="scientific">Streptomyces ureilyticus</name>
    <dbReference type="NCBI Taxonomy" id="1775131"/>
    <lineage>
        <taxon>Bacteria</taxon>
        <taxon>Bacillati</taxon>
        <taxon>Actinomycetota</taxon>
        <taxon>Actinomycetes</taxon>
        <taxon>Kitasatosporales</taxon>
        <taxon>Streptomycetaceae</taxon>
        <taxon>Streptomyces</taxon>
    </lineage>
</organism>
<accession>A0ABX0DMG7</accession>
<comment type="caution">
    <text evidence="2">The sequence shown here is derived from an EMBL/GenBank/DDBJ whole genome shotgun (WGS) entry which is preliminary data.</text>
</comment>
<proteinExistence type="inferred from homology"/>
<dbReference type="Pfam" id="PF00067">
    <property type="entry name" value="p450"/>
    <property type="match status" value="1"/>
</dbReference>
<dbReference type="PANTHER" id="PTHR46696">
    <property type="entry name" value="P450, PUTATIVE (EUROFUNG)-RELATED"/>
    <property type="match status" value="1"/>
</dbReference>
<protein>
    <submittedName>
        <fullName evidence="2">Cytochrome P450</fullName>
    </submittedName>
</protein>
<dbReference type="Proteomes" id="UP001518140">
    <property type="component" value="Unassembled WGS sequence"/>
</dbReference>
<dbReference type="PANTHER" id="PTHR46696:SF6">
    <property type="entry name" value="P450, PUTATIVE (EUROFUNG)-RELATED"/>
    <property type="match status" value="1"/>
</dbReference>
<dbReference type="SUPFAM" id="SSF48264">
    <property type="entry name" value="Cytochrome P450"/>
    <property type="match status" value="1"/>
</dbReference>
<dbReference type="InterPro" id="IPR036396">
    <property type="entry name" value="Cyt_P450_sf"/>
</dbReference>
<keyword evidence="3" id="KW-1185">Reference proteome</keyword>